<dbReference type="SMART" id="SM00028">
    <property type="entry name" value="TPR"/>
    <property type="match status" value="3"/>
</dbReference>
<dbReference type="InterPro" id="IPR011990">
    <property type="entry name" value="TPR-like_helical_dom_sf"/>
</dbReference>
<gene>
    <name evidence="9" type="ORF">J2Z31_002070</name>
</gene>
<sequence length="686" mass="76410">MFTAINDASGPSPFPPLAGILDLARAQRLSITELFQLAEARSAAGKRIEAVEIYKVWIAFNEAHPFLHLVYFNYSVTLRQLGDIADSIHALRACLKLEPRFAQAHINLGRAFEDSGLATQAVQQWRSFVELTAESTADRMAHRLMALQHIGRVMENAGLLEDAEAALWEAIELRPDKTEAGQHWSALRQRQCKWPLLVPSEHVSMRQLLDAMSPLALACYSDDPLFQLAKAYRYNKSFVGRPDTSGIARKAPKRKTGTGERLRVGYVSSDLRDHAVGFALREVLELHDKKSVEIYAYYCGEPVANDATQTRIKNAVDRWRDIATLDDAEAARQIAGDGIDILIDVNGYTKHARTKIFAYRPAPVIVNFCGYPGSMGSPFHQYMITDERIVPPENEIYYSEKVLRIPCSQPIDRKRVVAEKPSRTEAGLPEAVFVFACFNGMQKITEASFGHWMTILNAAPGSVLWLLTGGDAVDHRLRQAAEKAGVAPDRLIFAPKAPNDKHLARIALADLFLDTYPYGAHSTAADALTMGLPVLTFPGKSFAARFCHSIVAATGVPELICSGPGEYMEKAIAFANAPEELATIRESLQAKRESSVLRDVPALTRELEQLFWQMQAECERGETPVPDLRNLDLYYEVGAECVDNNIVFSDDRTYRQRYLERLAAWNDYAPIPLDNRLWTAAVASAT</sequence>
<proteinExistence type="inferred from homology"/>
<evidence type="ECO:0000313" key="9">
    <source>
        <dbReference type="EMBL" id="MBP2235578.1"/>
    </source>
</evidence>
<protein>
    <recommendedName>
        <fullName evidence="3">protein O-GlcNAc transferase</fullName>
        <ecNumber evidence="3">2.4.1.255</ecNumber>
    </recommendedName>
</protein>
<evidence type="ECO:0000256" key="5">
    <source>
        <dbReference type="ARBA" id="ARBA00022679"/>
    </source>
</evidence>
<evidence type="ECO:0000256" key="7">
    <source>
        <dbReference type="ARBA" id="ARBA00022803"/>
    </source>
</evidence>
<evidence type="ECO:0000256" key="6">
    <source>
        <dbReference type="ARBA" id="ARBA00022737"/>
    </source>
</evidence>
<evidence type="ECO:0000256" key="2">
    <source>
        <dbReference type="ARBA" id="ARBA00005386"/>
    </source>
</evidence>
<dbReference type="Gene3D" id="3.40.50.11380">
    <property type="match status" value="1"/>
</dbReference>
<dbReference type="Pfam" id="PF13844">
    <property type="entry name" value="Glyco_transf_41"/>
    <property type="match status" value="2"/>
</dbReference>
<keyword evidence="5 9" id="KW-0808">Transferase</keyword>
<reference evidence="9 10" key="1">
    <citation type="submission" date="2021-03" db="EMBL/GenBank/DDBJ databases">
        <title>Genomic Encyclopedia of Type Strains, Phase IV (KMG-IV): sequencing the most valuable type-strain genomes for metagenomic binning, comparative biology and taxonomic classification.</title>
        <authorList>
            <person name="Goeker M."/>
        </authorList>
    </citation>
    <scope>NUCLEOTIDE SEQUENCE [LARGE SCALE GENOMIC DNA]</scope>
    <source>
        <strain evidence="9 10">DSM 13372</strain>
    </source>
</reference>
<name>A0ABS4QY71_9HYPH</name>
<evidence type="ECO:0000259" key="8">
    <source>
        <dbReference type="Pfam" id="PF13844"/>
    </source>
</evidence>
<dbReference type="GO" id="GO:0016740">
    <property type="term" value="F:transferase activity"/>
    <property type="evidence" value="ECO:0007669"/>
    <property type="project" value="UniProtKB-KW"/>
</dbReference>
<evidence type="ECO:0000313" key="10">
    <source>
        <dbReference type="Proteomes" id="UP000730739"/>
    </source>
</evidence>
<evidence type="ECO:0000256" key="3">
    <source>
        <dbReference type="ARBA" id="ARBA00011970"/>
    </source>
</evidence>
<dbReference type="PANTHER" id="PTHR44998">
    <property type="match status" value="1"/>
</dbReference>
<comment type="similarity">
    <text evidence="2">Belongs to the glycosyltransferase 41 family. O-GlcNAc transferase subfamily.</text>
</comment>
<evidence type="ECO:0000256" key="4">
    <source>
        <dbReference type="ARBA" id="ARBA00022676"/>
    </source>
</evidence>
<accession>A0ABS4QY71</accession>
<feature type="domain" description="O-GlcNAc transferase C-terminal" evidence="8">
    <location>
        <begin position="422"/>
        <end position="606"/>
    </location>
</feature>
<dbReference type="InterPro" id="IPR019734">
    <property type="entry name" value="TPR_rpt"/>
</dbReference>
<dbReference type="SUPFAM" id="SSF53756">
    <property type="entry name" value="UDP-Glycosyltransferase/glycogen phosphorylase"/>
    <property type="match status" value="1"/>
</dbReference>
<dbReference type="SUPFAM" id="SSF48452">
    <property type="entry name" value="TPR-like"/>
    <property type="match status" value="1"/>
</dbReference>
<dbReference type="RefSeq" id="WP_209601770.1">
    <property type="nucleotide sequence ID" value="NZ_JAGILA010000002.1"/>
</dbReference>
<comment type="pathway">
    <text evidence="1">Protein modification; protein glycosylation.</text>
</comment>
<dbReference type="Gene3D" id="1.25.40.10">
    <property type="entry name" value="Tetratricopeptide repeat domain"/>
    <property type="match status" value="2"/>
</dbReference>
<dbReference type="EMBL" id="JAGILA010000002">
    <property type="protein sequence ID" value="MBP2235578.1"/>
    <property type="molecule type" value="Genomic_DNA"/>
</dbReference>
<organism evidence="9 10">
    <name type="scientific">Sinorhizobium kostiense</name>
    <dbReference type="NCBI Taxonomy" id="76747"/>
    <lineage>
        <taxon>Bacteria</taxon>
        <taxon>Pseudomonadati</taxon>
        <taxon>Pseudomonadota</taxon>
        <taxon>Alphaproteobacteria</taxon>
        <taxon>Hyphomicrobiales</taxon>
        <taxon>Rhizobiaceae</taxon>
        <taxon>Sinorhizobium/Ensifer group</taxon>
        <taxon>Sinorhizobium</taxon>
    </lineage>
</organism>
<keyword evidence="7" id="KW-0802">TPR repeat</keyword>
<feature type="domain" description="O-GlcNAc transferase C-terminal" evidence="8">
    <location>
        <begin position="252"/>
        <end position="406"/>
    </location>
</feature>
<keyword evidence="4" id="KW-0328">Glycosyltransferase</keyword>
<evidence type="ECO:0000256" key="1">
    <source>
        <dbReference type="ARBA" id="ARBA00004922"/>
    </source>
</evidence>
<dbReference type="EC" id="2.4.1.255" evidence="3"/>
<comment type="caution">
    <text evidence="9">The sequence shown here is derived from an EMBL/GenBank/DDBJ whole genome shotgun (WGS) entry which is preliminary data.</text>
</comment>
<keyword evidence="6" id="KW-0677">Repeat</keyword>
<dbReference type="InterPro" id="IPR029489">
    <property type="entry name" value="OGT/SEC/SPY_C"/>
</dbReference>
<keyword evidence="10" id="KW-1185">Reference proteome</keyword>
<dbReference type="PANTHER" id="PTHR44998:SF1">
    <property type="entry name" value="UDP-N-ACETYLGLUCOSAMINE--PEPTIDE N-ACETYLGLUCOSAMINYLTRANSFERASE 110 KDA SUBUNIT"/>
    <property type="match status" value="1"/>
</dbReference>
<dbReference type="Proteomes" id="UP000730739">
    <property type="component" value="Unassembled WGS sequence"/>
</dbReference>
<dbReference type="Gene3D" id="3.40.50.2000">
    <property type="entry name" value="Glycogen Phosphorylase B"/>
    <property type="match status" value="1"/>
</dbReference>